<dbReference type="GO" id="GO:0009535">
    <property type="term" value="C:chloroplast thylakoid membrane"/>
    <property type="evidence" value="ECO:0007669"/>
    <property type="project" value="UniProtKB-SubCell"/>
</dbReference>
<comment type="miscellaneous">
    <text evidence="11">In plastids the F-type ATPase is also known as CF(1)CF(0).</text>
</comment>
<keyword evidence="9 11" id="KW-0066">ATP synthesis</keyword>
<organism evidence="14">
    <name type="scientific">Pseudochloris wilhelmii</name>
    <dbReference type="NCBI Taxonomy" id="1418016"/>
    <lineage>
        <taxon>Eukaryota</taxon>
        <taxon>Viridiplantae</taxon>
        <taxon>Chlorophyta</taxon>
        <taxon>core chlorophytes</taxon>
        <taxon>Trebouxiophyceae</taxon>
        <taxon>Chlorellales</taxon>
        <taxon>Chlorellaceae</taxon>
        <taxon>Pseudochloris</taxon>
    </lineage>
</organism>
<dbReference type="Pfam" id="PF00430">
    <property type="entry name" value="ATP-synt_B"/>
    <property type="match status" value="1"/>
</dbReference>
<dbReference type="EMBL" id="KM462886">
    <property type="protein sequence ID" value="AIT95476.1"/>
    <property type="molecule type" value="Genomic_DNA"/>
</dbReference>
<comment type="subunit">
    <text evidence="11">F-type ATPases have 2 components, F(1) - the catalytic core - and F(0) - the membrane proton channel. F(1) has five subunits: alpha(3), beta(3), gamma(1), delta(1), epsilon(1). F(0) has four main subunits: a(1), b(1), b'(1) and c(10-14). The alpha and beta chains form an alternating ring which encloses part of the gamma chain. F(1) is attached to F(0) by a central stalk formed by the gamma and epsilon chains, while a peripheral stalk is formed by the delta, b and b' chains.</text>
</comment>
<dbReference type="PANTHER" id="PTHR34264:SF3">
    <property type="entry name" value="ATP SYNTHASE SUBUNIT B, CHLOROPLASTIC"/>
    <property type="match status" value="1"/>
</dbReference>
<dbReference type="GO" id="GO:0046933">
    <property type="term" value="F:proton-transporting ATP synthase activity, rotational mechanism"/>
    <property type="evidence" value="ECO:0007669"/>
    <property type="project" value="UniProtKB-UniRule"/>
</dbReference>
<feature type="transmembrane region" description="Helical" evidence="11">
    <location>
        <begin position="24"/>
        <end position="42"/>
    </location>
</feature>
<dbReference type="CDD" id="cd06503">
    <property type="entry name" value="ATP-synt_Fo_b"/>
    <property type="match status" value="1"/>
</dbReference>
<evidence type="ECO:0000256" key="8">
    <source>
        <dbReference type="ARBA" id="ARBA00023136"/>
    </source>
</evidence>
<evidence type="ECO:0000256" key="9">
    <source>
        <dbReference type="ARBA" id="ARBA00023310"/>
    </source>
</evidence>
<keyword evidence="7 11" id="KW-0406">Ion transport</keyword>
<evidence type="ECO:0000256" key="2">
    <source>
        <dbReference type="ARBA" id="ARBA00022448"/>
    </source>
</evidence>
<sequence>MFFTTSVLFAEHFGFNTNILETNVLNLAVVLAIVITVIGDYFRTLLATRKDTILKNFREAEERAAETQQRLQQARLELEQAKKKAQNIREDILIDITNEKSKSIAATEQAIKSLGRDQQERLDIKQRQVQIEVVEKVIQSVVQQVREKLRQGLNEEKQIAFMNYQIGRFAKYQPQ</sequence>
<evidence type="ECO:0000256" key="10">
    <source>
        <dbReference type="ARBA" id="ARBA00025198"/>
    </source>
</evidence>
<evidence type="ECO:0000313" key="14">
    <source>
        <dbReference type="EMBL" id="AIT95476.1"/>
    </source>
</evidence>
<keyword evidence="11" id="KW-0793">Thylakoid</keyword>
<comment type="function">
    <text evidence="10 11">F(1)F(0) ATP synthase produces ATP from ADP in the presence of a proton or sodium gradient. F-type ATPases consist of two structural domains, F(1) containing the extramembraneous catalytic core and F(0) containing the membrane proton channel, linked together by a central stalk and a peripheral stalk. During catalysis, ATP synthesis in the catalytic domain of F(1) is coupled via a rotary mechanism of the central stalk subunits to proton translocation.</text>
</comment>
<name>A0A097KQM2_9CHLO</name>
<keyword evidence="6 11" id="KW-1133">Transmembrane helix</keyword>
<evidence type="ECO:0000256" key="11">
    <source>
        <dbReference type="HAMAP-Rule" id="MF_01398"/>
    </source>
</evidence>
<comment type="similarity">
    <text evidence="11 12">Belongs to the ATPase B chain family.</text>
</comment>
<dbReference type="GeneID" id="22161115"/>
<dbReference type="RefSeq" id="YP_009106659.1">
    <property type="nucleotide sequence ID" value="NC_025547.1"/>
</dbReference>
<evidence type="ECO:0000256" key="13">
    <source>
        <dbReference type="SAM" id="Coils"/>
    </source>
</evidence>
<accession>A0A097KQM2</accession>
<evidence type="ECO:0000256" key="4">
    <source>
        <dbReference type="ARBA" id="ARBA00022692"/>
    </source>
</evidence>
<keyword evidence="5 11" id="KW-0375">Hydrogen ion transport</keyword>
<geneLocation type="chloroplast" evidence="14"/>
<feature type="coiled-coil region" evidence="13">
    <location>
        <begin position="50"/>
        <end position="91"/>
    </location>
</feature>
<evidence type="ECO:0000256" key="1">
    <source>
        <dbReference type="ARBA" id="ARBA00004167"/>
    </source>
</evidence>
<reference evidence="14" key="1">
    <citation type="journal article" date="2014" name="BMC Evol. Biol.">
        <title>Chloroplast phylogenomic analysis resolves deep-level relationships within the green algal class Trebouxiophyceae.</title>
        <authorList>
            <person name="Lemieux C."/>
            <person name="Otis C."/>
            <person name="Turmel M."/>
        </authorList>
    </citation>
    <scope>NUCLEOTIDE SEQUENCE</scope>
</reference>
<evidence type="ECO:0000256" key="5">
    <source>
        <dbReference type="ARBA" id="ARBA00022781"/>
    </source>
</evidence>
<keyword evidence="3 11" id="KW-0138">CF(0)</keyword>
<comment type="subcellular location">
    <subcellularLocation>
        <location evidence="1">Membrane</location>
        <topology evidence="1">Single-pass membrane protein</topology>
    </subcellularLocation>
    <subcellularLocation>
        <location evidence="11">Plastid</location>
        <location evidence="11">Chloroplast thylakoid membrane</location>
        <topology evidence="11">Single-pass membrane protein</topology>
    </subcellularLocation>
</comment>
<protein>
    <recommendedName>
        <fullName evidence="11">ATP synthase subunit b, chloroplastic</fullName>
    </recommendedName>
    <alternativeName>
        <fullName evidence="11">ATP synthase F(0) sector subunit b</fullName>
    </alternativeName>
    <alternativeName>
        <fullName evidence="11">ATPase subunit I</fullName>
    </alternativeName>
</protein>
<keyword evidence="13" id="KW-0175">Coiled coil</keyword>
<keyword evidence="8 11" id="KW-0472">Membrane</keyword>
<gene>
    <name evidence="11 14" type="primary">atpF</name>
</gene>
<dbReference type="HAMAP" id="MF_01398">
    <property type="entry name" value="ATP_synth_b_bprime"/>
    <property type="match status" value="1"/>
</dbReference>
<evidence type="ECO:0000256" key="12">
    <source>
        <dbReference type="RuleBase" id="RU003848"/>
    </source>
</evidence>
<dbReference type="PANTHER" id="PTHR34264">
    <property type="entry name" value="ATP SYNTHASE SUBUNIT B, CHLOROPLASTIC"/>
    <property type="match status" value="1"/>
</dbReference>
<dbReference type="AlphaFoldDB" id="A0A097KQM2"/>
<keyword evidence="2 11" id="KW-0813">Transport</keyword>
<evidence type="ECO:0000256" key="7">
    <source>
        <dbReference type="ARBA" id="ARBA00023065"/>
    </source>
</evidence>
<comment type="function">
    <text evidence="11">Component of the F(0) channel, it forms part of the peripheral stalk, linking F(1) to F(0).</text>
</comment>
<keyword evidence="14" id="KW-0150">Chloroplast</keyword>
<dbReference type="GO" id="GO:0045259">
    <property type="term" value="C:proton-transporting ATP synthase complex"/>
    <property type="evidence" value="ECO:0007669"/>
    <property type="project" value="UniProtKB-KW"/>
</dbReference>
<evidence type="ECO:0000256" key="3">
    <source>
        <dbReference type="ARBA" id="ARBA00022547"/>
    </source>
</evidence>
<dbReference type="InterPro" id="IPR002146">
    <property type="entry name" value="ATP_synth_b/b'su_bac/chlpt"/>
</dbReference>
<proteinExistence type="inferred from homology"/>
<evidence type="ECO:0000256" key="6">
    <source>
        <dbReference type="ARBA" id="ARBA00022989"/>
    </source>
</evidence>
<keyword evidence="4 11" id="KW-0812">Transmembrane</keyword>
<keyword evidence="14" id="KW-0934">Plastid</keyword>